<reference evidence="4" key="1">
    <citation type="submission" date="2021-07" db="EMBL/GenBank/DDBJ databases">
        <authorList>
            <person name="Catto M.A."/>
            <person name="Jacobson A."/>
            <person name="Kennedy G."/>
            <person name="Labadie P."/>
            <person name="Hunt B.G."/>
            <person name="Srinivasan R."/>
        </authorList>
    </citation>
    <scope>NUCLEOTIDE SEQUENCE</scope>
    <source>
        <strain evidence="4">PL_HMW_Pooled</strain>
        <tissue evidence="4">Head</tissue>
    </source>
</reference>
<gene>
    <name evidence="4" type="ORF">KUF71_003266</name>
</gene>
<dbReference type="PRINTS" id="PR00947">
    <property type="entry name" value="CUTICLE"/>
</dbReference>
<organism evidence="4 5">
    <name type="scientific">Frankliniella fusca</name>
    <dbReference type="NCBI Taxonomy" id="407009"/>
    <lineage>
        <taxon>Eukaryota</taxon>
        <taxon>Metazoa</taxon>
        <taxon>Ecdysozoa</taxon>
        <taxon>Arthropoda</taxon>
        <taxon>Hexapoda</taxon>
        <taxon>Insecta</taxon>
        <taxon>Pterygota</taxon>
        <taxon>Neoptera</taxon>
        <taxon>Paraneoptera</taxon>
        <taxon>Thysanoptera</taxon>
        <taxon>Terebrantia</taxon>
        <taxon>Thripoidea</taxon>
        <taxon>Thripidae</taxon>
        <taxon>Frankliniella</taxon>
    </lineage>
</organism>
<dbReference type="AlphaFoldDB" id="A0AAE1GSE4"/>
<keyword evidence="1 2" id="KW-0193">Cuticle</keyword>
<keyword evidence="5" id="KW-1185">Reference proteome</keyword>
<dbReference type="PROSITE" id="PS00233">
    <property type="entry name" value="CHIT_BIND_RR_1"/>
    <property type="match status" value="1"/>
</dbReference>
<feature type="compositionally biased region" description="Basic residues" evidence="3">
    <location>
        <begin position="84"/>
        <end position="104"/>
    </location>
</feature>
<evidence type="ECO:0000313" key="5">
    <source>
        <dbReference type="Proteomes" id="UP001219518"/>
    </source>
</evidence>
<dbReference type="InterPro" id="IPR031311">
    <property type="entry name" value="CHIT_BIND_RR_consensus"/>
</dbReference>
<dbReference type="EMBL" id="JAHWGI010000057">
    <property type="protein sequence ID" value="KAK3908382.1"/>
    <property type="molecule type" value="Genomic_DNA"/>
</dbReference>
<proteinExistence type="predicted"/>
<protein>
    <submittedName>
        <fullName evidence="4">Endocuticle structural glycoprotein SgAbd-2</fullName>
    </submittedName>
</protein>
<comment type="caution">
    <text evidence="4">The sequence shown here is derived from an EMBL/GenBank/DDBJ whole genome shotgun (WGS) entry which is preliminary data.</text>
</comment>
<dbReference type="PANTHER" id="PTHR10380">
    <property type="entry name" value="CUTICLE PROTEIN"/>
    <property type="match status" value="1"/>
</dbReference>
<dbReference type="PANTHER" id="PTHR10380:SF173">
    <property type="entry name" value="CUTICULAR PROTEIN 47EF, ISOFORM C-RELATED"/>
    <property type="match status" value="1"/>
</dbReference>
<evidence type="ECO:0000256" key="3">
    <source>
        <dbReference type="SAM" id="MobiDB-lite"/>
    </source>
</evidence>
<dbReference type="InterPro" id="IPR050468">
    <property type="entry name" value="Cuticle_Struct_Prot"/>
</dbReference>
<evidence type="ECO:0000256" key="1">
    <source>
        <dbReference type="ARBA" id="ARBA00022460"/>
    </source>
</evidence>
<dbReference type="PROSITE" id="PS51155">
    <property type="entry name" value="CHIT_BIND_RR_2"/>
    <property type="match status" value="1"/>
</dbReference>
<accession>A0AAE1GSE4</accession>
<dbReference type="Pfam" id="PF00379">
    <property type="entry name" value="Chitin_bind_4"/>
    <property type="match status" value="1"/>
</dbReference>
<dbReference type="Proteomes" id="UP001219518">
    <property type="component" value="Unassembled WGS sequence"/>
</dbReference>
<name>A0AAE1GSE4_9NEOP</name>
<sequence>MAFDIDVPGRYLYHFKTNNGIAVMEQAALAKDAGTVQGAYEWTSPEGRNDKVEYVADEIGFHPMAAHLPVAPGVPEAIQLPTPRRTRRPKLRTSNPVKRKVILK</sequence>
<feature type="region of interest" description="Disordered" evidence="3">
    <location>
        <begin position="82"/>
        <end position="104"/>
    </location>
</feature>
<dbReference type="GO" id="GO:0062129">
    <property type="term" value="C:chitin-based extracellular matrix"/>
    <property type="evidence" value="ECO:0007669"/>
    <property type="project" value="TreeGrafter"/>
</dbReference>
<evidence type="ECO:0000313" key="4">
    <source>
        <dbReference type="EMBL" id="KAK3908382.1"/>
    </source>
</evidence>
<dbReference type="InterPro" id="IPR000618">
    <property type="entry name" value="Insect_cuticle"/>
</dbReference>
<reference evidence="4" key="2">
    <citation type="journal article" date="2023" name="BMC Genomics">
        <title>Pest status, molecular evolution, and epigenetic factors derived from the genome assembly of Frankliniella fusca, a thysanopteran phytovirus vector.</title>
        <authorList>
            <person name="Catto M.A."/>
            <person name="Labadie P.E."/>
            <person name="Jacobson A.L."/>
            <person name="Kennedy G.G."/>
            <person name="Srinivasan R."/>
            <person name="Hunt B.G."/>
        </authorList>
    </citation>
    <scope>NUCLEOTIDE SEQUENCE</scope>
    <source>
        <strain evidence="4">PL_HMW_Pooled</strain>
    </source>
</reference>
<evidence type="ECO:0000256" key="2">
    <source>
        <dbReference type="PROSITE-ProRule" id="PRU00497"/>
    </source>
</evidence>
<dbReference type="GO" id="GO:0008010">
    <property type="term" value="F:structural constituent of chitin-based larval cuticle"/>
    <property type="evidence" value="ECO:0007669"/>
    <property type="project" value="TreeGrafter"/>
</dbReference>